<keyword evidence="3 7" id="KW-0812">Transmembrane</keyword>
<keyword evidence="5 7" id="KW-0472">Membrane</keyword>
<dbReference type="PANTHER" id="PTHR19282:SF527">
    <property type="entry name" value="TETRASPANIN"/>
    <property type="match status" value="1"/>
</dbReference>
<keyword evidence="9" id="KW-1185">Reference proteome</keyword>
<evidence type="ECO:0000256" key="5">
    <source>
        <dbReference type="ARBA" id="ARBA00023136"/>
    </source>
</evidence>
<evidence type="ECO:0000313" key="8">
    <source>
        <dbReference type="EMBL" id="KAF7994961.1"/>
    </source>
</evidence>
<comment type="caution">
    <text evidence="8">The sequence shown here is derived from an EMBL/GenBank/DDBJ whole genome shotgun (WGS) entry which is preliminary data.</text>
</comment>
<dbReference type="GO" id="GO:0005886">
    <property type="term" value="C:plasma membrane"/>
    <property type="evidence" value="ECO:0007669"/>
    <property type="project" value="TreeGrafter"/>
</dbReference>
<feature type="disulfide bond" evidence="6">
    <location>
        <begin position="162"/>
        <end position="194"/>
    </location>
</feature>
<dbReference type="OrthoDB" id="438211at2759"/>
<comment type="similarity">
    <text evidence="2 7">Belongs to the tetraspanin (TM4SF) family.</text>
</comment>
<feature type="transmembrane region" description="Helical" evidence="7">
    <location>
        <begin position="28"/>
        <end position="52"/>
    </location>
</feature>
<accession>A0A834XY20</accession>
<dbReference type="AlphaFoldDB" id="A0A834XY20"/>
<organism evidence="8 9">
    <name type="scientific">Aphidius gifuensis</name>
    <name type="common">Parasitoid wasp</name>
    <dbReference type="NCBI Taxonomy" id="684658"/>
    <lineage>
        <taxon>Eukaryota</taxon>
        <taxon>Metazoa</taxon>
        <taxon>Ecdysozoa</taxon>
        <taxon>Arthropoda</taxon>
        <taxon>Hexapoda</taxon>
        <taxon>Insecta</taxon>
        <taxon>Pterygota</taxon>
        <taxon>Neoptera</taxon>
        <taxon>Endopterygota</taxon>
        <taxon>Hymenoptera</taxon>
        <taxon>Apocrita</taxon>
        <taxon>Ichneumonoidea</taxon>
        <taxon>Braconidae</taxon>
        <taxon>Aphidiinae</taxon>
        <taxon>Aphidius</taxon>
    </lineage>
</organism>
<dbReference type="EMBL" id="JACMRX010000002">
    <property type="protein sequence ID" value="KAF7994961.1"/>
    <property type="molecule type" value="Genomic_DNA"/>
</dbReference>
<proteinExistence type="inferred from homology"/>
<dbReference type="Proteomes" id="UP000639338">
    <property type="component" value="Unassembled WGS sequence"/>
</dbReference>
<feature type="transmembrane region" description="Helical" evidence="7">
    <location>
        <begin position="225"/>
        <end position="248"/>
    </location>
</feature>
<keyword evidence="6" id="KW-1015">Disulfide bond</keyword>
<name>A0A834XY20_APHGI</name>
<evidence type="ECO:0000256" key="6">
    <source>
        <dbReference type="PIRSR" id="PIRSR002419-1"/>
    </source>
</evidence>
<protein>
    <recommendedName>
        <fullName evidence="7">Tetraspanin</fullName>
    </recommendedName>
</protein>
<dbReference type="Pfam" id="PF00335">
    <property type="entry name" value="Tetraspanin"/>
    <property type="match status" value="1"/>
</dbReference>
<comment type="subcellular location">
    <subcellularLocation>
        <location evidence="1 7">Membrane</location>
        <topology evidence="1 7">Multi-pass membrane protein</topology>
    </subcellularLocation>
</comment>
<dbReference type="PIRSF" id="PIRSF002419">
    <property type="entry name" value="Tetraspanin"/>
    <property type="match status" value="1"/>
</dbReference>
<sequence length="252" mass="28104">MNHAQQANGYYAMGYGTEMDGCGRFMKYSLFVSNFIIFIGGCTVAGLAIWALVDRVPFITELLENNLLTGAVYVLLVGGIIVAFISFFGCLGASREVKCMLLTYFLIIFLLFVMMLIGGILGYVFRSKVLGSLEQEMKTSMTHYDRIKYREAWDATQRTLHCCGVKSWRDWNSVGINLPKSCCREIQPGQYFNCNANSESPNVSNTYTKGCLNGTELYIQRHASIIGAAGITVACLMLFGMIFSCALFRMIE</sequence>
<reference evidence="8 9" key="1">
    <citation type="submission" date="2020-08" db="EMBL/GenBank/DDBJ databases">
        <title>Aphidius gifuensis genome sequencing and assembly.</title>
        <authorList>
            <person name="Du Z."/>
        </authorList>
    </citation>
    <scope>NUCLEOTIDE SEQUENCE [LARGE SCALE GENOMIC DNA]</scope>
    <source>
        <strain evidence="8">YNYX2018</strain>
        <tissue evidence="8">Adults</tissue>
    </source>
</reference>
<evidence type="ECO:0000256" key="7">
    <source>
        <dbReference type="RuleBase" id="RU361218"/>
    </source>
</evidence>
<evidence type="ECO:0000256" key="4">
    <source>
        <dbReference type="ARBA" id="ARBA00022989"/>
    </source>
</evidence>
<keyword evidence="4 7" id="KW-1133">Transmembrane helix</keyword>
<dbReference type="PANTHER" id="PTHR19282">
    <property type="entry name" value="TETRASPANIN"/>
    <property type="match status" value="1"/>
</dbReference>
<dbReference type="InterPro" id="IPR008952">
    <property type="entry name" value="Tetraspanin_EC2_sf"/>
</dbReference>
<evidence type="ECO:0000313" key="9">
    <source>
        <dbReference type="Proteomes" id="UP000639338"/>
    </source>
</evidence>
<feature type="disulfide bond" evidence="6">
    <location>
        <begin position="163"/>
        <end position="183"/>
    </location>
</feature>
<feature type="transmembrane region" description="Helical" evidence="7">
    <location>
        <begin position="72"/>
        <end position="94"/>
    </location>
</feature>
<dbReference type="Gene3D" id="1.10.1450.10">
    <property type="entry name" value="Tetraspanin"/>
    <property type="match status" value="1"/>
</dbReference>
<gene>
    <name evidence="8" type="ORF">HCN44_004433</name>
</gene>
<evidence type="ECO:0000256" key="1">
    <source>
        <dbReference type="ARBA" id="ARBA00004141"/>
    </source>
</evidence>
<evidence type="ECO:0000256" key="2">
    <source>
        <dbReference type="ARBA" id="ARBA00006840"/>
    </source>
</evidence>
<feature type="transmembrane region" description="Helical" evidence="7">
    <location>
        <begin position="101"/>
        <end position="125"/>
    </location>
</feature>
<dbReference type="PRINTS" id="PR00259">
    <property type="entry name" value="TMFOUR"/>
</dbReference>
<dbReference type="InterPro" id="IPR000301">
    <property type="entry name" value="Tetraspanin_animals"/>
</dbReference>
<evidence type="ECO:0000256" key="3">
    <source>
        <dbReference type="ARBA" id="ARBA00022692"/>
    </source>
</evidence>
<dbReference type="InterPro" id="IPR018499">
    <property type="entry name" value="Tetraspanin/Peripherin"/>
</dbReference>
<dbReference type="SUPFAM" id="SSF48652">
    <property type="entry name" value="Tetraspanin"/>
    <property type="match status" value="1"/>
</dbReference>